<evidence type="ECO:0000313" key="3">
    <source>
        <dbReference type="Proteomes" id="UP000631114"/>
    </source>
</evidence>
<dbReference type="EMBL" id="JADFTS010000003">
    <property type="protein sequence ID" value="KAF9612973.1"/>
    <property type="molecule type" value="Genomic_DNA"/>
</dbReference>
<sequence length="363" mass="42066">MDPEENFNPNTEVDETLDSDMDPEENFNSNTEVDKTPDSNMEENVTQRTGEKRKGRGAVVCSRLTKMKENERVDVIFNQNGQHIGEGGKDLASYSGLLAASRVSIATYGNWHDVKGEARDRLWKFIKGKFNLEDHEMKGILQDIGEKWREFKSRLTRFFKDQLELLRKPPRIYEKYISQEDWDKFVKSRLTDEFQGITGFVSKWCDKTCKKAPELRSITAKNHWNGAGVEERILLLLKTHFLRLGDARPLPDWRKRRSRLGAEGISSGSFLSQEDASAEVLGFQTEILRTFSSREESEFDSRRQLGDDLFEQIMTEIYSDEEKKKELGPAFDQSDRTIIWKRSHQTKKGTYKDDAAKEVDEKI</sequence>
<evidence type="ECO:0000256" key="1">
    <source>
        <dbReference type="SAM" id="MobiDB-lite"/>
    </source>
</evidence>
<feature type="compositionally biased region" description="Acidic residues" evidence="1">
    <location>
        <begin position="12"/>
        <end position="25"/>
    </location>
</feature>
<name>A0A835IBT7_9MAGN</name>
<gene>
    <name evidence="2" type="ORF">IFM89_004676</name>
</gene>
<organism evidence="2 3">
    <name type="scientific">Coptis chinensis</name>
    <dbReference type="NCBI Taxonomy" id="261450"/>
    <lineage>
        <taxon>Eukaryota</taxon>
        <taxon>Viridiplantae</taxon>
        <taxon>Streptophyta</taxon>
        <taxon>Embryophyta</taxon>
        <taxon>Tracheophyta</taxon>
        <taxon>Spermatophyta</taxon>
        <taxon>Magnoliopsida</taxon>
        <taxon>Ranunculales</taxon>
        <taxon>Ranunculaceae</taxon>
        <taxon>Coptidoideae</taxon>
        <taxon>Coptis</taxon>
    </lineage>
</organism>
<evidence type="ECO:0000313" key="2">
    <source>
        <dbReference type="EMBL" id="KAF9612973.1"/>
    </source>
</evidence>
<dbReference type="OrthoDB" id="1869436at2759"/>
<reference evidence="2 3" key="1">
    <citation type="submission" date="2020-10" db="EMBL/GenBank/DDBJ databases">
        <title>The Coptis chinensis genome and diversification of protoberbering-type alkaloids.</title>
        <authorList>
            <person name="Wang B."/>
            <person name="Shu S."/>
            <person name="Song C."/>
            <person name="Liu Y."/>
        </authorList>
    </citation>
    <scope>NUCLEOTIDE SEQUENCE [LARGE SCALE GENOMIC DNA]</scope>
    <source>
        <strain evidence="2">HL-2020</strain>
        <tissue evidence="2">Leaf</tissue>
    </source>
</reference>
<feature type="region of interest" description="Disordered" evidence="1">
    <location>
        <begin position="1"/>
        <end position="57"/>
    </location>
</feature>
<comment type="caution">
    <text evidence="2">The sequence shown here is derived from an EMBL/GenBank/DDBJ whole genome shotgun (WGS) entry which is preliminary data.</text>
</comment>
<dbReference type="AlphaFoldDB" id="A0A835IBT7"/>
<proteinExistence type="predicted"/>
<feature type="non-terminal residue" evidence="2">
    <location>
        <position position="1"/>
    </location>
</feature>
<dbReference type="PANTHER" id="PTHR33018">
    <property type="entry name" value="OS10G0338966 PROTEIN-RELATED"/>
    <property type="match status" value="1"/>
</dbReference>
<evidence type="ECO:0008006" key="4">
    <source>
        <dbReference type="Google" id="ProtNLM"/>
    </source>
</evidence>
<keyword evidence="3" id="KW-1185">Reference proteome</keyword>
<dbReference type="PANTHER" id="PTHR33018:SF31">
    <property type="entry name" value="TRANSPOSASE, PTTA_EN_SPM, PLANT"/>
    <property type="match status" value="1"/>
</dbReference>
<accession>A0A835IBT7</accession>
<dbReference type="Proteomes" id="UP000631114">
    <property type="component" value="Unassembled WGS sequence"/>
</dbReference>
<feature type="compositionally biased region" description="Polar residues" evidence="1">
    <location>
        <begin position="38"/>
        <end position="48"/>
    </location>
</feature>
<protein>
    <recommendedName>
        <fullName evidence="4">Transposase</fullName>
    </recommendedName>
</protein>